<dbReference type="InParanoid" id="M1DJB1"/>
<organism evidence="2 3">
    <name type="scientific">Solanum tuberosum</name>
    <name type="common">Potato</name>
    <dbReference type="NCBI Taxonomy" id="4113"/>
    <lineage>
        <taxon>Eukaryota</taxon>
        <taxon>Viridiplantae</taxon>
        <taxon>Streptophyta</taxon>
        <taxon>Embryophyta</taxon>
        <taxon>Tracheophyta</taxon>
        <taxon>Spermatophyta</taxon>
        <taxon>Magnoliopsida</taxon>
        <taxon>eudicotyledons</taxon>
        <taxon>Gunneridae</taxon>
        <taxon>Pentapetalae</taxon>
        <taxon>asterids</taxon>
        <taxon>lamiids</taxon>
        <taxon>Solanales</taxon>
        <taxon>Solanaceae</taxon>
        <taxon>Solanoideae</taxon>
        <taxon>Solaneae</taxon>
        <taxon>Solanum</taxon>
    </lineage>
</organism>
<proteinExistence type="predicted"/>
<evidence type="ECO:0000313" key="3">
    <source>
        <dbReference type="Proteomes" id="UP000011115"/>
    </source>
</evidence>
<dbReference type="HOGENOM" id="CLU_2019285_0_0_1"/>
<dbReference type="PaxDb" id="4113-PGSC0003DMT400089972"/>
<name>M1DJB1_SOLTU</name>
<keyword evidence="3" id="KW-1185">Reference proteome</keyword>
<evidence type="ECO:0000256" key="1">
    <source>
        <dbReference type="SAM" id="MobiDB-lite"/>
    </source>
</evidence>
<reference evidence="2" key="2">
    <citation type="submission" date="2015-06" db="UniProtKB">
        <authorList>
            <consortium name="EnsemblPlants"/>
        </authorList>
    </citation>
    <scope>IDENTIFICATION</scope>
    <source>
        <strain evidence="2">DM1-3 516 R44</strain>
    </source>
</reference>
<dbReference type="Gramene" id="PGSC0003DMT400089972">
    <property type="protein sequence ID" value="PGSC0003DMT400089972"/>
    <property type="gene ID" value="PGSC0003DMG400039543"/>
</dbReference>
<sequence>MGMSRILAKCKCQPRRPTMDRRSVRGLDTLPIDLRPMTTTRPKKCRSDHDMATRKAYAKSNGRENVEQEAPPQDPEIPVNPLVKHVSNAEFSDIFQVFVRAMTTQVNLEVVVPASSIVISANS</sequence>
<dbReference type="Proteomes" id="UP000011115">
    <property type="component" value="Unassembled WGS sequence"/>
</dbReference>
<evidence type="ECO:0000313" key="2">
    <source>
        <dbReference type="EnsemblPlants" id="PGSC0003DMT400089972"/>
    </source>
</evidence>
<dbReference type="EnsemblPlants" id="PGSC0003DMT400089972">
    <property type="protein sequence ID" value="PGSC0003DMT400089972"/>
    <property type="gene ID" value="PGSC0003DMG400039543"/>
</dbReference>
<reference evidence="3" key="1">
    <citation type="journal article" date="2011" name="Nature">
        <title>Genome sequence and analysis of the tuber crop potato.</title>
        <authorList>
            <consortium name="The Potato Genome Sequencing Consortium"/>
        </authorList>
    </citation>
    <scope>NUCLEOTIDE SEQUENCE [LARGE SCALE GENOMIC DNA]</scope>
    <source>
        <strain evidence="3">cv. DM1-3 516 R44</strain>
    </source>
</reference>
<evidence type="ECO:0008006" key="4">
    <source>
        <dbReference type="Google" id="ProtNLM"/>
    </source>
</evidence>
<accession>M1DJB1</accession>
<dbReference type="AlphaFoldDB" id="M1DJB1"/>
<protein>
    <recommendedName>
        <fullName evidence="4">Gag-pol polyprotein</fullName>
    </recommendedName>
</protein>
<feature type="region of interest" description="Disordered" evidence="1">
    <location>
        <begin position="34"/>
        <end position="80"/>
    </location>
</feature>